<organism evidence="2 3">
    <name type="scientific">Sphingomonas suaedae</name>
    <dbReference type="NCBI Taxonomy" id="2599297"/>
    <lineage>
        <taxon>Bacteria</taxon>
        <taxon>Pseudomonadati</taxon>
        <taxon>Pseudomonadota</taxon>
        <taxon>Alphaproteobacteria</taxon>
        <taxon>Sphingomonadales</taxon>
        <taxon>Sphingomonadaceae</taxon>
        <taxon>Sphingomonas</taxon>
    </lineage>
</organism>
<proteinExistence type="predicted"/>
<dbReference type="PANTHER" id="PTHR33608">
    <property type="entry name" value="BLL2464 PROTEIN"/>
    <property type="match status" value="1"/>
</dbReference>
<evidence type="ECO:0000313" key="2">
    <source>
        <dbReference type="EMBL" id="QDX25634.1"/>
    </source>
</evidence>
<dbReference type="RefSeq" id="WP_145845752.1">
    <property type="nucleotide sequence ID" value="NZ_CP042239.1"/>
</dbReference>
<dbReference type="KEGG" id="ssua:FPZ54_06115"/>
<dbReference type="EMBL" id="CP042239">
    <property type="protein sequence ID" value="QDX25634.1"/>
    <property type="molecule type" value="Genomic_DNA"/>
</dbReference>
<reference evidence="2 3" key="1">
    <citation type="submission" date="2019-07" db="EMBL/GenBank/DDBJ databases">
        <title>Sphingomonas alkalisoli sp. nov., isolated from rhizosphere soil of Suaedae salsa.</title>
        <authorList>
            <person name="Zhang H."/>
            <person name="Xu L."/>
            <person name="Zhang J.-X."/>
            <person name="Sun J.-Q."/>
        </authorList>
    </citation>
    <scope>NUCLEOTIDE SEQUENCE [LARGE SCALE GENOMIC DNA]</scope>
    <source>
        <strain evidence="2 3">XS-10</strain>
    </source>
</reference>
<dbReference type="Gene3D" id="3.40.50.410">
    <property type="entry name" value="von Willebrand factor, type A domain"/>
    <property type="match status" value="1"/>
</dbReference>
<name>A0A518RDZ8_9SPHN</name>
<evidence type="ECO:0000313" key="3">
    <source>
        <dbReference type="Proteomes" id="UP000318055"/>
    </source>
</evidence>
<dbReference type="InterPro" id="IPR036465">
    <property type="entry name" value="vWFA_dom_sf"/>
</dbReference>
<sequence>MARAPISIPPDVRGRLKRLGLTARRAIGDRGIGAHASRSRGAGLEFAQYRAYEPGDEPRQIDWKLYARSDKFFVREAERESPVAVWILIDASASMAQADRATPAWSRFDAAAMLAACVAELAMQQDDRFGWIVLSDTGMALAEPRGGRRQRDRLLVDLARAEASGRFPDASKLAPLWERIGPNDLVLLLSDCFDDAGVALVERLAKAGRDVLAIQLLTVEERDFPFDGGFRFRDAETDAELIGDGAALRETYLARFAAARAALDDRLDAAGIRHTRYILDEPIDRPLHALFGRAGGAAG</sequence>
<dbReference type="PANTHER" id="PTHR33608:SF7">
    <property type="entry name" value="DUF58 DOMAIN-CONTAINING PROTEIN"/>
    <property type="match status" value="1"/>
</dbReference>
<keyword evidence="3" id="KW-1185">Reference proteome</keyword>
<accession>A0A518RDZ8</accession>
<dbReference type="AlphaFoldDB" id="A0A518RDZ8"/>
<protein>
    <submittedName>
        <fullName evidence="2">DUF58 domain-containing protein</fullName>
    </submittedName>
</protein>
<dbReference type="Pfam" id="PF01882">
    <property type="entry name" value="DUF58"/>
    <property type="match status" value="1"/>
</dbReference>
<dbReference type="Proteomes" id="UP000318055">
    <property type="component" value="Chromosome"/>
</dbReference>
<evidence type="ECO:0000259" key="1">
    <source>
        <dbReference type="Pfam" id="PF01882"/>
    </source>
</evidence>
<dbReference type="OrthoDB" id="9776116at2"/>
<feature type="domain" description="DUF58" evidence="1">
    <location>
        <begin position="48"/>
        <end position="260"/>
    </location>
</feature>
<dbReference type="InterPro" id="IPR002881">
    <property type="entry name" value="DUF58"/>
</dbReference>
<gene>
    <name evidence="2" type="ORF">FPZ54_06115</name>
</gene>
<dbReference type="SUPFAM" id="SSF53300">
    <property type="entry name" value="vWA-like"/>
    <property type="match status" value="1"/>
</dbReference>